<comment type="similarity">
    <text evidence="2">Belongs to the BexD/CtrA/VexA family.</text>
</comment>
<dbReference type="InterPro" id="IPR003715">
    <property type="entry name" value="Poly_export_N"/>
</dbReference>
<organism evidence="19 20">
    <name type="scientific">Billgrantia aerodenitrificans</name>
    <dbReference type="NCBI Taxonomy" id="2733483"/>
    <lineage>
        <taxon>Bacteria</taxon>
        <taxon>Pseudomonadati</taxon>
        <taxon>Pseudomonadota</taxon>
        <taxon>Gammaproteobacteria</taxon>
        <taxon>Oceanospirillales</taxon>
        <taxon>Halomonadaceae</taxon>
        <taxon>Billgrantia</taxon>
    </lineage>
</organism>
<comment type="subcellular location">
    <subcellularLocation>
        <location evidence="1">Cell outer membrane</location>
        <topology evidence="1">Multi-pass membrane protein</topology>
    </subcellularLocation>
</comment>
<dbReference type="EMBL" id="JABFTV010000009">
    <property type="protein sequence ID" value="MCE8025752.1"/>
    <property type="molecule type" value="Genomic_DNA"/>
</dbReference>
<dbReference type="NCBIfam" id="NF011658">
    <property type="entry name" value="PRK15078.1"/>
    <property type="match status" value="1"/>
</dbReference>
<evidence type="ECO:0000256" key="6">
    <source>
        <dbReference type="ARBA" id="ARBA00022692"/>
    </source>
</evidence>
<keyword evidence="6" id="KW-0812">Transmembrane</keyword>
<evidence type="ECO:0000256" key="4">
    <source>
        <dbReference type="ARBA" id="ARBA00022452"/>
    </source>
</evidence>
<sequence length="375" mass="40853">MQHTLFSRFALLACVGLLAGCAYAPGGHIHSRAESAPLDDLVEIRPITPGLLRAQQPAPSNADMRRLSDTLLADVEGYDYRIGRGDVLSVIVYDHPELTIPAGGERSAAESGNVVHSDGTLYYPYIGRLPVAGRTVSEVRDTIAARLATFIADPQVEVRVASFQSQKVLVTGEVQQPGRQAITNVPLTVLDAISHAGGLNEAASWHEVTLNRDGEEYRISLYDMLYRGELNQNRVLRDGDVLHVADNMAQHVFVMGEVGETLSLPMGRSRLSLTDALARAGGFNEGSANASGIFVIREAAPESGQLATVYQLDARNATAMMLGTRFQLEPNDVIYVTTTPLGRWNRVISQLLPSITAVYQVTRATRDIRDLRDDF</sequence>
<evidence type="ECO:0000256" key="10">
    <source>
        <dbReference type="ARBA" id="ARBA00023114"/>
    </source>
</evidence>
<keyword evidence="9" id="KW-0406">Ion transport</keyword>
<dbReference type="InterPro" id="IPR054765">
    <property type="entry name" value="SLBB_dom"/>
</dbReference>
<keyword evidence="10" id="KW-0626">Porin</keyword>
<evidence type="ECO:0000256" key="8">
    <source>
        <dbReference type="ARBA" id="ARBA00023047"/>
    </source>
</evidence>
<evidence type="ECO:0000259" key="18">
    <source>
        <dbReference type="Pfam" id="PF22461"/>
    </source>
</evidence>
<proteinExistence type="inferred from homology"/>
<evidence type="ECO:0000313" key="20">
    <source>
        <dbReference type="Proteomes" id="UP001320272"/>
    </source>
</evidence>
<dbReference type="RefSeq" id="WP_010628925.1">
    <property type="nucleotide sequence ID" value="NZ_JABFTV010000009.1"/>
</dbReference>
<evidence type="ECO:0000256" key="13">
    <source>
        <dbReference type="ARBA" id="ARBA00023237"/>
    </source>
</evidence>
<dbReference type="PANTHER" id="PTHR33619">
    <property type="entry name" value="POLYSACCHARIDE EXPORT PROTEIN GFCE-RELATED"/>
    <property type="match status" value="1"/>
</dbReference>
<gene>
    <name evidence="19" type="ORF">HOP59_16610</name>
</gene>
<evidence type="ECO:0000256" key="1">
    <source>
        <dbReference type="ARBA" id="ARBA00004571"/>
    </source>
</evidence>
<accession>A0ABS9AV54</accession>
<keyword evidence="12" id="KW-0564">Palmitate</keyword>
<evidence type="ECO:0000256" key="11">
    <source>
        <dbReference type="ARBA" id="ARBA00023136"/>
    </source>
</evidence>
<evidence type="ECO:0000256" key="12">
    <source>
        <dbReference type="ARBA" id="ARBA00023139"/>
    </source>
</evidence>
<keyword evidence="4" id="KW-1134">Transmembrane beta strand</keyword>
<comment type="caution">
    <text evidence="19">The sequence shown here is derived from an EMBL/GenBank/DDBJ whole genome shotgun (WGS) entry which is preliminary data.</text>
</comment>
<evidence type="ECO:0000256" key="7">
    <source>
        <dbReference type="ARBA" id="ARBA00022729"/>
    </source>
</evidence>
<evidence type="ECO:0000256" key="14">
    <source>
        <dbReference type="ARBA" id="ARBA00023288"/>
    </source>
</evidence>
<evidence type="ECO:0000256" key="9">
    <source>
        <dbReference type="ARBA" id="ARBA00023065"/>
    </source>
</evidence>
<keyword evidence="11" id="KW-0472">Membrane</keyword>
<keyword evidence="5" id="KW-0762">Sugar transport</keyword>
<dbReference type="Proteomes" id="UP001320272">
    <property type="component" value="Unassembled WGS sequence"/>
</dbReference>
<keyword evidence="7 15" id="KW-0732">Signal</keyword>
<dbReference type="InterPro" id="IPR049712">
    <property type="entry name" value="Poly_export"/>
</dbReference>
<keyword evidence="8" id="KW-0625">Polysaccharide transport</keyword>
<dbReference type="Pfam" id="PF18412">
    <property type="entry name" value="Wza_C"/>
    <property type="match status" value="1"/>
</dbReference>
<reference evidence="19 20" key="1">
    <citation type="journal article" date="2021" name="Front. Microbiol.">
        <title>Aerobic Denitrification and Heterotrophic Sulfur Oxidation in the Genus Halomonas Revealed by Six Novel Species Characterizations and Genome-Based Analysis.</title>
        <authorList>
            <person name="Wang L."/>
            <person name="Shao Z."/>
        </authorList>
    </citation>
    <scope>NUCLEOTIDE SEQUENCE [LARGE SCALE GENOMIC DNA]</scope>
    <source>
        <strain evidence="19 20">MCCC 1A11058</strain>
    </source>
</reference>
<name>A0ABS9AV54_9GAMM</name>
<protein>
    <submittedName>
        <fullName evidence="19">Polysaccharide export protein Wza</fullName>
    </submittedName>
</protein>
<keyword evidence="14" id="KW-0449">Lipoprotein</keyword>
<dbReference type="PANTHER" id="PTHR33619:SF3">
    <property type="entry name" value="POLYSACCHARIDE EXPORT PROTEIN GFCE-RELATED"/>
    <property type="match status" value="1"/>
</dbReference>
<evidence type="ECO:0000256" key="2">
    <source>
        <dbReference type="ARBA" id="ARBA00009450"/>
    </source>
</evidence>
<feature type="domain" description="SLBB" evidence="18">
    <location>
        <begin position="166"/>
        <end position="244"/>
    </location>
</feature>
<evidence type="ECO:0000259" key="16">
    <source>
        <dbReference type="Pfam" id="PF02563"/>
    </source>
</evidence>
<keyword evidence="13" id="KW-0998">Cell outer membrane</keyword>
<dbReference type="InterPro" id="IPR040716">
    <property type="entry name" value="Wza_C"/>
</dbReference>
<feature type="signal peptide" evidence="15">
    <location>
        <begin position="1"/>
        <end position="24"/>
    </location>
</feature>
<evidence type="ECO:0000259" key="17">
    <source>
        <dbReference type="Pfam" id="PF18412"/>
    </source>
</evidence>
<evidence type="ECO:0000256" key="15">
    <source>
        <dbReference type="SAM" id="SignalP"/>
    </source>
</evidence>
<dbReference type="Gene3D" id="3.10.560.10">
    <property type="entry name" value="Outer membrane lipoprotein wza domain like"/>
    <property type="match status" value="2"/>
</dbReference>
<feature type="domain" description="SLBB" evidence="18">
    <location>
        <begin position="250"/>
        <end position="336"/>
    </location>
</feature>
<dbReference type="Gene3D" id="3.30.1950.10">
    <property type="entry name" value="wza like domain"/>
    <property type="match status" value="1"/>
</dbReference>
<evidence type="ECO:0000256" key="5">
    <source>
        <dbReference type="ARBA" id="ARBA00022597"/>
    </source>
</evidence>
<feature type="domain" description="Outer-membrane lipoprotein Wza C-terminal" evidence="17">
    <location>
        <begin position="339"/>
        <end position="368"/>
    </location>
</feature>
<keyword evidence="20" id="KW-1185">Reference proteome</keyword>
<evidence type="ECO:0000313" key="19">
    <source>
        <dbReference type="EMBL" id="MCE8025752.1"/>
    </source>
</evidence>
<keyword evidence="3" id="KW-0813">Transport</keyword>
<dbReference type="Gene3D" id="1.20.5.70">
    <property type="match status" value="1"/>
</dbReference>
<feature type="chain" id="PRO_5046585015" evidence="15">
    <location>
        <begin position="25"/>
        <end position="375"/>
    </location>
</feature>
<dbReference type="Pfam" id="PF02563">
    <property type="entry name" value="Poly_export"/>
    <property type="match status" value="1"/>
</dbReference>
<dbReference type="Pfam" id="PF22461">
    <property type="entry name" value="SLBB_2"/>
    <property type="match status" value="2"/>
</dbReference>
<feature type="domain" description="Polysaccharide export protein N-terminal" evidence="16">
    <location>
        <begin position="77"/>
        <end position="160"/>
    </location>
</feature>
<evidence type="ECO:0000256" key="3">
    <source>
        <dbReference type="ARBA" id="ARBA00022448"/>
    </source>
</evidence>